<keyword evidence="3" id="KW-1185">Reference proteome</keyword>
<dbReference type="EMBL" id="QXWK01000005">
    <property type="protein sequence ID" value="NBH60831.1"/>
    <property type="molecule type" value="Genomic_DNA"/>
</dbReference>
<proteinExistence type="predicted"/>
<sequence>MIKKAVFVLILILFLAGVYESAGANDIPMEDIETQLTTACDMTHMTKCDNRNLMQFFGLDYEQYDSHLYYKGKEALSVDEVLIVKAHEKSDLDGVKDAVEKRIASQTATFDGYGPAQVALLSDAVIITKGNYLFYCTDQHAEKFGEVFCDAVQ</sequence>
<protein>
    <submittedName>
        <fullName evidence="2">DUF4358 domain-containing protein</fullName>
    </submittedName>
</protein>
<dbReference type="Pfam" id="PF14270">
    <property type="entry name" value="DUF4358"/>
    <property type="match status" value="1"/>
</dbReference>
<organism evidence="2 3">
    <name type="scientific">Anaerotruncus colihominis</name>
    <dbReference type="NCBI Taxonomy" id="169435"/>
    <lineage>
        <taxon>Bacteria</taxon>
        <taxon>Bacillati</taxon>
        <taxon>Bacillota</taxon>
        <taxon>Clostridia</taxon>
        <taxon>Eubacteriales</taxon>
        <taxon>Oscillospiraceae</taxon>
        <taxon>Anaerotruncus</taxon>
    </lineage>
</organism>
<reference evidence="2 3" key="1">
    <citation type="submission" date="2018-08" db="EMBL/GenBank/DDBJ databases">
        <title>Murine metabolic-syndrome-specific gut microbial biobank.</title>
        <authorList>
            <person name="Liu C."/>
        </authorList>
    </citation>
    <scope>NUCLEOTIDE SEQUENCE [LARGE SCALE GENOMIC DNA]</scope>
    <source>
        <strain evidence="2 3">28</strain>
    </source>
</reference>
<keyword evidence="1" id="KW-0732">Signal</keyword>
<gene>
    <name evidence="2" type="ORF">D0435_04045</name>
</gene>
<feature type="chain" id="PRO_5032386971" evidence="1">
    <location>
        <begin position="25"/>
        <end position="153"/>
    </location>
</feature>
<name>A0A845QIA4_9FIRM</name>
<evidence type="ECO:0000313" key="3">
    <source>
        <dbReference type="Proteomes" id="UP000446866"/>
    </source>
</evidence>
<dbReference type="RefSeq" id="WP_160201125.1">
    <property type="nucleotide sequence ID" value="NZ_QXWK01000005.1"/>
</dbReference>
<comment type="caution">
    <text evidence="2">The sequence shown here is derived from an EMBL/GenBank/DDBJ whole genome shotgun (WGS) entry which is preliminary data.</text>
</comment>
<evidence type="ECO:0000313" key="2">
    <source>
        <dbReference type="EMBL" id="NBH60831.1"/>
    </source>
</evidence>
<accession>A0A845QIA4</accession>
<feature type="signal peptide" evidence="1">
    <location>
        <begin position="1"/>
        <end position="24"/>
    </location>
</feature>
<dbReference type="AlphaFoldDB" id="A0A845QIA4"/>
<dbReference type="InterPro" id="IPR025648">
    <property type="entry name" value="DUF4358"/>
</dbReference>
<dbReference type="Proteomes" id="UP000446866">
    <property type="component" value="Unassembled WGS sequence"/>
</dbReference>
<evidence type="ECO:0000256" key="1">
    <source>
        <dbReference type="SAM" id="SignalP"/>
    </source>
</evidence>